<keyword evidence="7" id="KW-0119">Carbohydrate metabolism</keyword>
<dbReference type="GO" id="GO:0030245">
    <property type="term" value="P:cellulose catabolic process"/>
    <property type="evidence" value="ECO:0007669"/>
    <property type="project" value="UniProtKB-KW"/>
</dbReference>
<dbReference type="Proteomes" id="UP000538931">
    <property type="component" value="Unassembled WGS sequence"/>
</dbReference>
<evidence type="ECO:0000313" key="9">
    <source>
        <dbReference type="Proteomes" id="UP000538931"/>
    </source>
</evidence>
<keyword evidence="4 8" id="KW-0378">Hydrolase</keyword>
<accession>A0A7W2AAV8</accession>
<proteinExistence type="inferred from homology"/>
<comment type="caution">
    <text evidence="8">The sequence shown here is derived from an EMBL/GenBank/DDBJ whole genome shotgun (WGS) entry which is preliminary data.</text>
</comment>
<comment type="catalytic activity">
    <reaction evidence="1">
        <text>Endohydrolysis of (1-&gt;4)-beta-D-glucosidic linkages in cellulose, lichenin and cereal beta-D-glucans.</text>
        <dbReference type="EC" id="3.2.1.4"/>
    </reaction>
</comment>
<dbReference type="InterPro" id="IPR008928">
    <property type="entry name" value="6-hairpin_glycosidase_sf"/>
</dbReference>
<keyword evidence="5" id="KW-0136">Cellulose degradation</keyword>
<evidence type="ECO:0000256" key="3">
    <source>
        <dbReference type="ARBA" id="ARBA00012601"/>
    </source>
</evidence>
<protein>
    <recommendedName>
        <fullName evidence="3">cellulase</fullName>
        <ecNumber evidence="3">3.2.1.4</ecNumber>
    </recommendedName>
</protein>
<reference evidence="8 9" key="1">
    <citation type="submission" date="2020-07" db="EMBL/GenBank/DDBJ databases">
        <title>Bacterium isolated from marien macroalgae.</title>
        <authorList>
            <person name="Zhu K."/>
            <person name="Lu D."/>
            <person name="Du Z."/>
        </authorList>
    </citation>
    <scope>NUCLEOTIDE SEQUENCE [LARGE SCALE GENOMIC DNA]</scope>
    <source>
        <strain evidence="8 9">3-1745</strain>
    </source>
</reference>
<dbReference type="Gene3D" id="1.50.10.10">
    <property type="match status" value="1"/>
</dbReference>
<dbReference type="EC" id="3.2.1.4" evidence="3"/>
<name>A0A7W2AAV8_9GAMM</name>
<evidence type="ECO:0000256" key="6">
    <source>
        <dbReference type="ARBA" id="ARBA00023295"/>
    </source>
</evidence>
<dbReference type="InterPro" id="IPR012341">
    <property type="entry name" value="6hp_glycosidase-like_sf"/>
</dbReference>
<evidence type="ECO:0000256" key="1">
    <source>
        <dbReference type="ARBA" id="ARBA00000966"/>
    </source>
</evidence>
<dbReference type="AlphaFoldDB" id="A0A7W2AAV8"/>
<evidence type="ECO:0000256" key="2">
    <source>
        <dbReference type="ARBA" id="ARBA00009209"/>
    </source>
</evidence>
<dbReference type="RefSeq" id="WP_181736305.1">
    <property type="nucleotide sequence ID" value="NZ_JACEMT010000013.1"/>
</dbReference>
<evidence type="ECO:0000256" key="5">
    <source>
        <dbReference type="ARBA" id="ARBA00023001"/>
    </source>
</evidence>
<evidence type="ECO:0000256" key="4">
    <source>
        <dbReference type="ARBA" id="ARBA00022801"/>
    </source>
</evidence>
<sequence>MRLASGVLFWLLVLAGPVRGEVWPAWEQYKAAMMSDDGRIIDHSSPRAITTSEGQSYGLFFALVANDREGFDRLLNWTENNLADGNLATRLPAWLWGQNDHGDWGVLDSNNASDSDLWIAYSLLEAGRLWQEPDYTRLGRELLWRSAAQSLQPMRGLGLGLLPGNIGFESDQGWRLNPSYLPLQLLARFEEESLIWGDVADSSRKMLLEAAPAGLAPDWLWWHRETGWDIPVDQSGGSYDAIRVYLWLGMLAQGAPGRELLIEQYVPMVSQVGRTGLPPEHVDSLEGMAQGTGPVGFSAALLPLLAARPEWQPLLQQQLDRVQAQPPEPRAYYNNSLLLFGLGWHQGFYCFDKRGRLRPAWLSSCE</sequence>
<organism evidence="8 9">
    <name type="scientific">Marinobacterium marinum</name>
    <dbReference type="NCBI Taxonomy" id="2756129"/>
    <lineage>
        <taxon>Bacteria</taxon>
        <taxon>Pseudomonadati</taxon>
        <taxon>Pseudomonadota</taxon>
        <taxon>Gammaproteobacteria</taxon>
        <taxon>Oceanospirillales</taxon>
        <taxon>Oceanospirillaceae</taxon>
        <taxon>Marinobacterium</taxon>
    </lineage>
</organism>
<dbReference type="NCBIfam" id="NF008305">
    <property type="entry name" value="PRK11097.1"/>
    <property type="match status" value="1"/>
</dbReference>
<keyword evidence="6 8" id="KW-0326">Glycosidase</keyword>
<dbReference type="InterPro" id="IPR002037">
    <property type="entry name" value="Glyco_hydro_8"/>
</dbReference>
<dbReference type="PRINTS" id="PR00735">
    <property type="entry name" value="GLHYDRLASE8"/>
</dbReference>
<evidence type="ECO:0000313" key="8">
    <source>
        <dbReference type="EMBL" id="MBA4500832.1"/>
    </source>
</evidence>
<dbReference type="Pfam" id="PF01270">
    <property type="entry name" value="Glyco_hydro_8"/>
    <property type="match status" value="1"/>
</dbReference>
<dbReference type="GO" id="GO:0008810">
    <property type="term" value="F:cellulase activity"/>
    <property type="evidence" value="ECO:0007669"/>
    <property type="project" value="UniProtKB-EC"/>
</dbReference>
<keyword evidence="9" id="KW-1185">Reference proteome</keyword>
<comment type="similarity">
    <text evidence="2">Belongs to the glycosyl hydrolase 8 (cellulase D) family.</text>
</comment>
<evidence type="ECO:0000256" key="7">
    <source>
        <dbReference type="ARBA" id="ARBA00023326"/>
    </source>
</evidence>
<gene>
    <name evidence="8" type="primary">bcsZ</name>
    <name evidence="8" type="ORF">H1S06_00365</name>
</gene>
<dbReference type="EMBL" id="JACEMT010000013">
    <property type="protein sequence ID" value="MBA4500832.1"/>
    <property type="molecule type" value="Genomic_DNA"/>
</dbReference>
<keyword evidence="7" id="KW-0624">Polysaccharide degradation</keyword>
<dbReference type="SUPFAM" id="SSF48208">
    <property type="entry name" value="Six-hairpin glycosidases"/>
    <property type="match status" value="1"/>
</dbReference>